<dbReference type="EMBL" id="JACHXU010000024">
    <property type="protein sequence ID" value="MBB3209525.1"/>
    <property type="molecule type" value="Genomic_DNA"/>
</dbReference>
<keyword evidence="2" id="KW-1185">Reference proteome</keyword>
<name>A0A7W5E3H4_9BACT</name>
<dbReference type="AlphaFoldDB" id="A0A7W5E3H4"/>
<comment type="caution">
    <text evidence="1">The sequence shown here is derived from an EMBL/GenBank/DDBJ whole genome shotgun (WGS) entry which is preliminary data.</text>
</comment>
<evidence type="ECO:0000313" key="1">
    <source>
        <dbReference type="EMBL" id="MBB3209525.1"/>
    </source>
</evidence>
<proteinExistence type="predicted"/>
<reference evidence="1 2" key="1">
    <citation type="submission" date="2020-08" db="EMBL/GenBank/DDBJ databases">
        <title>Genomic Encyclopedia of Type Strains, Phase III (KMG-III): the genomes of soil and plant-associated and newly described type strains.</title>
        <authorList>
            <person name="Whitman W."/>
        </authorList>
    </citation>
    <scope>NUCLEOTIDE SEQUENCE [LARGE SCALE GENOMIC DNA]</scope>
    <source>
        <strain evidence="1 2">CECT 8075</strain>
    </source>
</reference>
<gene>
    <name evidence="1" type="ORF">FHS27_005365</name>
</gene>
<sequence length="92" mass="10191">MGLRHCIGVTLTMLARFTFAIPHILSPSQDSMPRRPVGMEWKSIIAKIPRSCLFGLYFTMLGMRPMAVESRFLIAKGIFTNADGTCASLVTL</sequence>
<accession>A0A7W5E3H4</accession>
<evidence type="ECO:0000313" key="2">
    <source>
        <dbReference type="Proteomes" id="UP000536179"/>
    </source>
</evidence>
<organism evidence="1 2">
    <name type="scientific">Aporhodopirellula rubra</name>
    <dbReference type="NCBI Taxonomy" id="980271"/>
    <lineage>
        <taxon>Bacteria</taxon>
        <taxon>Pseudomonadati</taxon>
        <taxon>Planctomycetota</taxon>
        <taxon>Planctomycetia</taxon>
        <taxon>Pirellulales</taxon>
        <taxon>Pirellulaceae</taxon>
        <taxon>Aporhodopirellula</taxon>
    </lineage>
</organism>
<protein>
    <submittedName>
        <fullName evidence="1">Uncharacterized protein</fullName>
    </submittedName>
</protein>
<dbReference type="Proteomes" id="UP000536179">
    <property type="component" value="Unassembled WGS sequence"/>
</dbReference>